<dbReference type="InterPro" id="IPR016040">
    <property type="entry name" value="NAD(P)-bd_dom"/>
</dbReference>
<sequence length="255" mass="27855">MNENAATTTVLVTGASGTLGSAVVPRLEKEGYRVRPTSRRARAGWVAADLRTGEGLAEAVEDVDVIVHLASAPGRPQQTDVEGTRRLLEAAKPAGVRHVLYVSINGIDRVPYRYYQAKLDTEAVVERSGIPYTILRAAQFHPFVEMLLSTTSKLGPVVIDPKWQVQPVAIEDVADRIADLIAVPGTGEVIEYAGPQVLTFDEMARTWLTARGSKRPIWRLRFPGGMARAIRSGAQTTTATPTGTRTWRDYLASKY</sequence>
<evidence type="ECO:0000313" key="2">
    <source>
        <dbReference type="EMBL" id="MFF5295076.1"/>
    </source>
</evidence>
<organism evidence="2 3">
    <name type="scientific">Paractinoplanes globisporus</name>
    <dbReference type="NCBI Taxonomy" id="113565"/>
    <lineage>
        <taxon>Bacteria</taxon>
        <taxon>Bacillati</taxon>
        <taxon>Actinomycetota</taxon>
        <taxon>Actinomycetes</taxon>
        <taxon>Micromonosporales</taxon>
        <taxon>Micromonosporaceae</taxon>
        <taxon>Paractinoplanes</taxon>
    </lineage>
</organism>
<dbReference type="InterPro" id="IPR036291">
    <property type="entry name" value="NAD(P)-bd_dom_sf"/>
</dbReference>
<dbReference type="SUPFAM" id="SSF51735">
    <property type="entry name" value="NAD(P)-binding Rossmann-fold domains"/>
    <property type="match status" value="1"/>
</dbReference>
<comment type="caution">
    <text evidence="2">The sequence shown here is derived from an EMBL/GenBank/DDBJ whole genome shotgun (WGS) entry which is preliminary data.</text>
</comment>
<dbReference type="PANTHER" id="PTHR12126">
    <property type="entry name" value="NADH-UBIQUINONE OXIDOREDUCTASE 39 KDA SUBUNIT-RELATED"/>
    <property type="match status" value="1"/>
</dbReference>
<dbReference type="PANTHER" id="PTHR12126:SF11">
    <property type="entry name" value="NADH DEHYDROGENASE [UBIQUINONE] 1 ALPHA SUBCOMPLEX SUBUNIT 9, MITOCHONDRIAL"/>
    <property type="match status" value="1"/>
</dbReference>
<gene>
    <name evidence="2" type="ORF">ACFY35_37030</name>
</gene>
<dbReference type="Gene3D" id="3.40.50.720">
    <property type="entry name" value="NAD(P)-binding Rossmann-like Domain"/>
    <property type="match status" value="1"/>
</dbReference>
<dbReference type="Pfam" id="PF13460">
    <property type="entry name" value="NAD_binding_10"/>
    <property type="match status" value="1"/>
</dbReference>
<reference evidence="2 3" key="1">
    <citation type="submission" date="2024-10" db="EMBL/GenBank/DDBJ databases">
        <title>The Natural Products Discovery Center: Release of the First 8490 Sequenced Strains for Exploring Actinobacteria Biosynthetic Diversity.</title>
        <authorList>
            <person name="Kalkreuter E."/>
            <person name="Kautsar S.A."/>
            <person name="Yang D."/>
            <person name="Bader C.D."/>
            <person name="Teijaro C.N."/>
            <person name="Fluegel L."/>
            <person name="Davis C.M."/>
            <person name="Simpson J.R."/>
            <person name="Lauterbach L."/>
            <person name="Steele A.D."/>
            <person name="Gui C."/>
            <person name="Meng S."/>
            <person name="Li G."/>
            <person name="Viehrig K."/>
            <person name="Ye F."/>
            <person name="Su P."/>
            <person name="Kiefer A.F."/>
            <person name="Nichols A."/>
            <person name="Cepeda A.J."/>
            <person name="Yan W."/>
            <person name="Fan B."/>
            <person name="Jiang Y."/>
            <person name="Adhikari A."/>
            <person name="Zheng C.-J."/>
            <person name="Schuster L."/>
            <person name="Cowan T.M."/>
            <person name="Smanski M.J."/>
            <person name="Chevrette M.G."/>
            <person name="De Carvalho L.P.S."/>
            <person name="Shen B."/>
        </authorList>
    </citation>
    <scope>NUCLEOTIDE SEQUENCE [LARGE SCALE GENOMIC DNA]</scope>
    <source>
        <strain evidence="2 3">NPDC000087</strain>
    </source>
</reference>
<accession>A0ABW6WP45</accession>
<proteinExistence type="predicted"/>
<dbReference type="EMBL" id="JBIAZU010000007">
    <property type="protein sequence ID" value="MFF5295076.1"/>
    <property type="molecule type" value="Genomic_DNA"/>
</dbReference>
<keyword evidence="3" id="KW-1185">Reference proteome</keyword>
<feature type="domain" description="NAD(P)-binding" evidence="1">
    <location>
        <begin position="14"/>
        <end position="181"/>
    </location>
</feature>
<protein>
    <submittedName>
        <fullName evidence="2">SDR family oxidoreductase</fullName>
    </submittedName>
</protein>
<evidence type="ECO:0000313" key="3">
    <source>
        <dbReference type="Proteomes" id="UP001602245"/>
    </source>
</evidence>
<evidence type="ECO:0000259" key="1">
    <source>
        <dbReference type="Pfam" id="PF13460"/>
    </source>
</evidence>
<dbReference type="RefSeq" id="WP_040433914.1">
    <property type="nucleotide sequence ID" value="NZ_JBIAZU010000007.1"/>
</dbReference>
<dbReference type="InterPro" id="IPR051207">
    <property type="entry name" value="ComplexI_NDUFA9_subunit"/>
</dbReference>
<name>A0ABW6WP45_9ACTN</name>
<dbReference type="Proteomes" id="UP001602245">
    <property type="component" value="Unassembled WGS sequence"/>
</dbReference>